<feature type="compositionally biased region" description="Polar residues" evidence="5">
    <location>
        <begin position="136"/>
        <end position="146"/>
    </location>
</feature>
<dbReference type="SMART" id="SM00320">
    <property type="entry name" value="WD40"/>
    <property type="match status" value="7"/>
</dbReference>
<dbReference type="EMBL" id="ML978714">
    <property type="protein sequence ID" value="KAF2089472.1"/>
    <property type="molecule type" value="Genomic_DNA"/>
</dbReference>
<dbReference type="Pfam" id="PF00400">
    <property type="entry name" value="WD40"/>
    <property type="match status" value="7"/>
</dbReference>
<feature type="compositionally biased region" description="Low complexity" evidence="5">
    <location>
        <begin position="597"/>
        <end position="608"/>
    </location>
</feature>
<feature type="region of interest" description="Disordered" evidence="5">
    <location>
        <begin position="546"/>
        <end position="609"/>
    </location>
</feature>
<keyword evidence="8" id="KW-1185">Reference proteome</keyword>
<feature type="repeat" description="WD" evidence="4">
    <location>
        <begin position="910"/>
        <end position="949"/>
    </location>
</feature>
<feature type="compositionally biased region" description="Low complexity" evidence="5">
    <location>
        <begin position="268"/>
        <end position="278"/>
    </location>
</feature>
<feature type="repeat" description="WD" evidence="4">
    <location>
        <begin position="868"/>
        <end position="909"/>
    </location>
</feature>
<dbReference type="CDD" id="cd00200">
    <property type="entry name" value="WD40"/>
    <property type="match status" value="1"/>
</dbReference>
<evidence type="ECO:0000256" key="1">
    <source>
        <dbReference type="ARBA" id="ARBA00007968"/>
    </source>
</evidence>
<feature type="compositionally biased region" description="Basic and acidic residues" evidence="5">
    <location>
        <begin position="246"/>
        <end position="264"/>
    </location>
</feature>
<name>A0A6A5YC53_9PEZI</name>
<dbReference type="PANTHER" id="PTHR19849">
    <property type="entry name" value="PHOSPHOLIPASE A-2-ACTIVATING PROTEIN"/>
    <property type="match status" value="1"/>
</dbReference>
<sequence length="1068" mass="117041">MASSFHVCCPQEVSKTIQTQRLEPYTTLGQLSYAPTTQTTVVTTTTTTTTSFPPLLLNAPQQLHLRDPKLYPLACSPTPEFLKDFQFNIGGRLARFREADDAQQTLQECDEQYAALKASGGAVSTATSVPRHEPQARSTTCRNQQKPAVPTPSIPRSRKRSSSPVSIAEAAQLAGLARQRKKSRIKDATAGRNASLRVPRELGTTTPATPDTDAGSSRQLEIPKLRSGTRRPVSRASSSRAPSFQGDKRLANLRQIAEEWRSQEKASTSRTSSQETSELPSLDAAHSASQPRTDQCDGLGIEQPIAGISATPPIADTDMEPFAPLQELDEQRPRNVRPSSLQTVVAQDASLPSPSLSPITAAANLANNSGFPGSHNTEDDDENDVSSLDIEQDQLNGQNLAKENMFPTPNMMDMPVLLDTFDSMPEKMKTYVMYQLLRRCPKSTLHVVADVVNPALKIDFLGLLPLELSLNILQHLDAQSMCRASQVSKKWRHVVNSDEAAWKNLLEYDGYQLPHGELERAVREGWGWQFPFGPEGWEKDIREPSVAGMVSDSEASQSTAYAKGETTLASTRGKRKATVKSFSSSKRQRRKGPAASPPKGQLGLLPPLAHSLDSGAGPNAYANAAALAVPHPKVGLASLRNLHLFKSLYQRHHMIRKSWMDSDTQPQHLAFRAHQRHVVTCLQFDTDKILTGSDDTNINVYDTKTGALRSRLQGHEGGVWALQYDGNVLVSGSTDRSVRVWDIERGRCLQVFQGHTSTVRCLVILQPTEVGKDADGNPIMAPDQPLIITGSRDSTLRVWKLPKSTDQSIIQTGAPANERDNPYFIRTLNGHHHSVRAIAAHGDTLVSGSYDCSVRVWKISTGETLHRLTGHTQKVYSVVLDHGRNRCVSGSMDCHVKVWSLDSGQCLHTLEGHSSLVGLLDLSHDRLVSAAADSTLRIWDPENGQCKATLTAHTGAITCFQHDGQKVVSGSDRTLKMWDVKTGECVKDLLTDLSGVWQVKFNERRCVAAVQRNAMTYIEVLDFGASRDGVPADKRGRRIVVDSRGLEVEDVDDNAAEAEAAEYANPIP</sequence>
<dbReference type="Proteomes" id="UP000799776">
    <property type="component" value="Unassembled WGS sequence"/>
</dbReference>
<evidence type="ECO:0000256" key="5">
    <source>
        <dbReference type="SAM" id="MobiDB-lite"/>
    </source>
</evidence>
<feature type="compositionally biased region" description="Low complexity" evidence="5">
    <location>
        <begin position="234"/>
        <end position="243"/>
    </location>
</feature>
<dbReference type="GO" id="GO:0043161">
    <property type="term" value="P:proteasome-mediated ubiquitin-dependent protein catabolic process"/>
    <property type="evidence" value="ECO:0007669"/>
    <property type="project" value="TreeGrafter"/>
</dbReference>
<dbReference type="SUPFAM" id="SSF50978">
    <property type="entry name" value="WD40 repeat-like"/>
    <property type="match status" value="1"/>
</dbReference>
<keyword evidence="3" id="KW-0677">Repeat</keyword>
<evidence type="ECO:0000313" key="7">
    <source>
        <dbReference type="EMBL" id="KAF2089472.1"/>
    </source>
</evidence>
<dbReference type="InterPro" id="IPR015943">
    <property type="entry name" value="WD40/YVTN_repeat-like_dom_sf"/>
</dbReference>
<dbReference type="SMART" id="SM00256">
    <property type="entry name" value="FBOX"/>
    <property type="match status" value="1"/>
</dbReference>
<dbReference type="InterPro" id="IPR020472">
    <property type="entry name" value="WD40_PAC1"/>
</dbReference>
<dbReference type="PROSITE" id="PS50294">
    <property type="entry name" value="WD_REPEATS_REGION"/>
    <property type="match status" value="4"/>
</dbReference>
<feature type="region of interest" description="Disordered" evidence="5">
    <location>
        <begin position="124"/>
        <end position="299"/>
    </location>
</feature>
<dbReference type="GO" id="GO:0005737">
    <property type="term" value="C:cytoplasm"/>
    <property type="evidence" value="ECO:0007669"/>
    <property type="project" value="TreeGrafter"/>
</dbReference>
<evidence type="ECO:0000256" key="2">
    <source>
        <dbReference type="ARBA" id="ARBA00022574"/>
    </source>
</evidence>
<dbReference type="SUPFAM" id="SSF81383">
    <property type="entry name" value="F-box domain"/>
    <property type="match status" value="1"/>
</dbReference>
<dbReference type="InterPro" id="IPR019775">
    <property type="entry name" value="WD40_repeat_CS"/>
</dbReference>
<dbReference type="Gene3D" id="2.130.10.10">
    <property type="entry name" value="YVTN repeat-like/Quinoprotein amine dehydrogenase"/>
    <property type="match status" value="1"/>
</dbReference>
<gene>
    <name evidence="7" type="ORF">K490DRAFT_72234</name>
</gene>
<dbReference type="PROSITE" id="PS00678">
    <property type="entry name" value="WD_REPEATS_1"/>
    <property type="match status" value="1"/>
</dbReference>
<feature type="repeat" description="WD" evidence="4">
    <location>
        <begin position="950"/>
        <end position="988"/>
    </location>
</feature>
<evidence type="ECO:0000256" key="3">
    <source>
        <dbReference type="ARBA" id="ARBA00022737"/>
    </source>
</evidence>
<evidence type="ECO:0000313" key="8">
    <source>
        <dbReference type="Proteomes" id="UP000799776"/>
    </source>
</evidence>
<dbReference type="Gene3D" id="1.20.1280.50">
    <property type="match status" value="1"/>
</dbReference>
<dbReference type="InterPro" id="IPR036047">
    <property type="entry name" value="F-box-like_dom_sf"/>
</dbReference>
<comment type="similarity">
    <text evidence="1">Belongs to the WD repeat MET30/SCONB/SCON-2 family.</text>
</comment>
<evidence type="ECO:0000259" key="6">
    <source>
        <dbReference type="PROSITE" id="PS50181"/>
    </source>
</evidence>
<dbReference type="InterPro" id="IPR001810">
    <property type="entry name" value="F-box_dom"/>
</dbReference>
<dbReference type="PANTHER" id="PTHR19849:SF1">
    <property type="entry name" value="F-BOX_WD REPEAT-CONTAINING PROTEIN 7"/>
    <property type="match status" value="1"/>
</dbReference>
<dbReference type="GO" id="GO:0005634">
    <property type="term" value="C:nucleus"/>
    <property type="evidence" value="ECO:0007669"/>
    <property type="project" value="TreeGrafter"/>
</dbReference>
<proteinExistence type="inferred from homology"/>
<dbReference type="PROSITE" id="PS50082">
    <property type="entry name" value="WD_REPEATS_2"/>
    <property type="match status" value="6"/>
</dbReference>
<dbReference type="GO" id="GO:0010992">
    <property type="term" value="P:ubiquitin recycling"/>
    <property type="evidence" value="ECO:0007669"/>
    <property type="project" value="TreeGrafter"/>
</dbReference>
<dbReference type="GO" id="GO:0043130">
    <property type="term" value="F:ubiquitin binding"/>
    <property type="evidence" value="ECO:0007669"/>
    <property type="project" value="TreeGrafter"/>
</dbReference>
<accession>A0A6A5YC53</accession>
<feature type="repeat" description="WD" evidence="4">
    <location>
        <begin position="828"/>
        <end position="867"/>
    </location>
</feature>
<feature type="region of interest" description="Disordered" evidence="5">
    <location>
        <begin position="367"/>
        <end position="386"/>
    </location>
</feature>
<dbReference type="OrthoDB" id="190105at2759"/>
<dbReference type="InterPro" id="IPR036322">
    <property type="entry name" value="WD40_repeat_dom_sf"/>
</dbReference>
<feature type="repeat" description="WD" evidence="4">
    <location>
        <begin position="782"/>
        <end position="809"/>
    </location>
</feature>
<dbReference type="Pfam" id="PF12937">
    <property type="entry name" value="F-box-like"/>
    <property type="match status" value="1"/>
</dbReference>
<keyword evidence="2 4" id="KW-0853">WD repeat</keyword>
<reference evidence="7" key="1">
    <citation type="journal article" date="2020" name="Stud. Mycol.">
        <title>101 Dothideomycetes genomes: a test case for predicting lifestyles and emergence of pathogens.</title>
        <authorList>
            <person name="Haridas S."/>
            <person name="Albert R."/>
            <person name="Binder M."/>
            <person name="Bloem J."/>
            <person name="Labutti K."/>
            <person name="Salamov A."/>
            <person name="Andreopoulos B."/>
            <person name="Baker S."/>
            <person name="Barry K."/>
            <person name="Bills G."/>
            <person name="Bluhm B."/>
            <person name="Cannon C."/>
            <person name="Castanera R."/>
            <person name="Culley D."/>
            <person name="Daum C."/>
            <person name="Ezra D."/>
            <person name="Gonzalez J."/>
            <person name="Henrissat B."/>
            <person name="Kuo A."/>
            <person name="Liang C."/>
            <person name="Lipzen A."/>
            <person name="Lutzoni F."/>
            <person name="Magnuson J."/>
            <person name="Mondo S."/>
            <person name="Nolan M."/>
            <person name="Ohm R."/>
            <person name="Pangilinan J."/>
            <person name="Park H.-J."/>
            <person name="Ramirez L."/>
            <person name="Alfaro M."/>
            <person name="Sun H."/>
            <person name="Tritt A."/>
            <person name="Yoshinaga Y."/>
            <person name="Zwiers L.-H."/>
            <person name="Turgeon B."/>
            <person name="Goodwin S."/>
            <person name="Spatafora J."/>
            <person name="Crous P."/>
            <person name="Grigoriev I."/>
        </authorList>
    </citation>
    <scope>NUCLEOTIDE SEQUENCE</scope>
    <source>
        <strain evidence="7">CBS 121410</strain>
    </source>
</reference>
<organism evidence="7 8">
    <name type="scientific">Saccharata proteae CBS 121410</name>
    <dbReference type="NCBI Taxonomy" id="1314787"/>
    <lineage>
        <taxon>Eukaryota</taxon>
        <taxon>Fungi</taxon>
        <taxon>Dikarya</taxon>
        <taxon>Ascomycota</taxon>
        <taxon>Pezizomycotina</taxon>
        <taxon>Dothideomycetes</taxon>
        <taxon>Dothideomycetes incertae sedis</taxon>
        <taxon>Botryosphaeriales</taxon>
        <taxon>Saccharataceae</taxon>
        <taxon>Saccharata</taxon>
    </lineage>
</organism>
<feature type="compositionally biased region" description="Low complexity" evidence="5">
    <location>
        <begin position="203"/>
        <end position="215"/>
    </location>
</feature>
<dbReference type="PRINTS" id="PR00320">
    <property type="entry name" value="GPROTEINBRPT"/>
</dbReference>
<feature type="domain" description="F-box" evidence="6">
    <location>
        <begin position="458"/>
        <end position="505"/>
    </location>
</feature>
<dbReference type="AlphaFoldDB" id="A0A6A5YC53"/>
<protein>
    <submittedName>
        <fullName evidence="7">WD40 repeat-like protein</fullName>
    </submittedName>
</protein>
<dbReference type="InterPro" id="IPR001680">
    <property type="entry name" value="WD40_rpt"/>
</dbReference>
<evidence type="ECO:0000256" key="4">
    <source>
        <dbReference type="PROSITE-ProRule" id="PRU00221"/>
    </source>
</evidence>
<feature type="repeat" description="WD" evidence="4">
    <location>
        <begin position="712"/>
        <end position="751"/>
    </location>
</feature>
<dbReference type="PROSITE" id="PS50181">
    <property type="entry name" value="FBOX"/>
    <property type="match status" value="1"/>
</dbReference>